<feature type="compositionally biased region" description="Low complexity" evidence="5">
    <location>
        <begin position="314"/>
        <end position="328"/>
    </location>
</feature>
<sequence length="334" mass="35731">MDDENGLELSLGLSLGGAKSNPKKLSDISSNPKPDEGSSSRNCTPSPAEFSFTNMFQNNSKQTHELISDEVNVPKKHKGVEGSNSVIIDLTKSSHLSINTGDGSVGENDDVAESDSTDGSNYKPSDNKGGATATGVTLVSARERQLAFGYNSVQIPTLETSPVWPYRTNMEEEERKSQGSVQASYTSSQVVAFDKKTQELNKEAASSSSYPDIKQNPNTSHSQTYLSKPQENPNPNPQENKGPIRRGIGSEIQFGGSGSRPDLPWVSTTGSGPNGKTISGVTYRYGPAKEQLRIVCACHGTHLSPEEFVHHASSDAANSENANNNNNNGIVNVI</sequence>
<proteinExistence type="inferred from homology"/>
<feature type="compositionally biased region" description="Low complexity" evidence="5">
    <location>
        <begin position="7"/>
        <end position="17"/>
    </location>
</feature>
<evidence type="ECO:0000259" key="6">
    <source>
        <dbReference type="Pfam" id="PF16135"/>
    </source>
</evidence>
<feature type="compositionally biased region" description="Polar residues" evidence="5">
    <location>
        <begin position="39"/>
        <end position="61"/>
    </location>
</feature>
<name>A0A833RH14_9POAL</name>
<dbReference type="PANTHER" id="PTHR31413:SF12">
    <property type="entry name" value="AFP HOMOLOG 2"/>
    <property type="match status" value="1"/>
</dbReference>
<evidence type="ECO:0000313" key="7">
    <source>
        <dbReference type="EMBL" id="KAF3339693.1"/>
    </source>
</evidence>
<dbReference type="AlphaFoldDB" id="A0A833RH14"/>
<dbReference type="PANTHER" id="PTHR31413">
    <property type="entry name" value="AFP HOMOLOG 2"/>
    <property type="match status" value="1"/>
</dbReference>
<evidence type="ECO:0000256" key="3">
    <source>
        <dbReference type="ARBA" id="ARBA00023242"/>
    </source>
</evidence>
<keyword evidence="8" id="KW-1185">Reference proteome</keyword>
<evidence type="ECO:0000313" key="8">
    <source>
        <dbReference type="Proteomes" id="UP000623129"/>
    </source>
</evidence>
<feature type="compositionally biased region" description="Polar residues" evidence="5">
    <location>
        <begin position="82"/>
        <end position="102"/>
    </location>
</feature>
<evidence type="ECO:0000256" key="4">
    <source>
        <dbReference type="RuleBase" id="RU369029"/>
    </source>
</evidence>
<evidence type="ECO:0000256" key="5">
    <source>
        <dbReference type="SAM" id="MobiDB-lite"/>
    </source>
</evidence>
<dbReference type="OrthoDB" id="1936656at2759"/>
<comment type="function">
    <text evidence="4">Acts as a negative regulator of abscisic acid (ABA) response.</text>
</comment>
<accession>A0A833RH14</accession>
<keyword evidence="3 4" id="KW-0539">Nucleus</keyword>
<organism evidence="7 8">
    <name type="scientific">Carex littledalei</name>
    <dbReference type="NCBI Taxonomy" id="544730"/>
    <lineage>
        <taxon>Eukaryota</taxon>
        <taxon>Viridiplantae</taxon>
        <taxon>Streptophyta</taxon>
        <taxon>Embryophyta</taxon>
        <taxon>Tracheophyta</taxon>
        <taxon>Spermatophyta</taxon>
        <taxon>Magnoliopsida</taxon>
        <taxon>Liliopsida</taxon>
        <taxon>Poales</taxon>
        <taxon>Cyperaceae</taxon>
        <taxon>Cyperoideae</taxon>
        <taxon>Cariceae</taxon>
        <taxon>Carex</taxon>
        <taxon>Carex subgen. Euthyceras</taxon>
    </lineage>
</organism>
<protein>
    <recommendedName>
        <fullName evidence="4">Ninja-family protein</fullName>
    </recommendedName>
    <alternativeName>
        <fullName evidence="4">ABI-binding protein</fullName>
    </alternativeName>
</protein>
<feature type="region of interest" description="Disordered" evidence="5">
    <location>
        <begin position="1"/>
        <end position="136"/>
    </location>
</feature>
<feature type="domain" description="Tify" evidence="6">
    <location>
        <begin position="293"/>
        <end position="317"/>
    </location>
</feature>
<dbReference type="InterPro" id="IPR031307">
    <property type="entry name" value="Ninja_fam"/>
</dbReference>
<dbReference type="GO" id="GO:0009867">
    <property type="term" value="P:jasmonic acid mediated signaling pathway"/>
    <property type="evidence" value="ECO:0007669"/>
    <property type="project" value="TreeGrafter"/>
</dbReference>
<dbReference type="EMBL" id="SWLB01000003">
    <property type="protein sequence ID" value="KAF3339693.1"/>
    <property type="molecule type" value="Genomic_DNA"/>
</dbReference>
<dbReference type="Proteomes" id="UP000623129">
    <property type="component" value="Unassembled WGS sequence"/>
</dbReference>
<feature type="region of interest" description="Disordered" evidence="5">
    <location>
        <begin position="311"/>
        <end position="334"/>
    </location>
</feature>
<evidence type="ECO:0000256" key="2">
    <source>
        <dbReference type="ARBA" id="ARBA00006081"/>
    </source>
</evidence>
<gene>
    <name evidence="7" type="ORF">FCM35_KLT15464</name>
</gene>
<reference evidence="7" key="1">
    <citation type="submission" date="2020-01" db="EMBL/GenBank/DDBJ databases">
        <title>Genome sequence of Kobresia littledalei, the first chromosome-level genome in the family Cyperaceae.</title>
        <authorList>
            <person name="Qu G."/>
        </authorList>
    </citation>
    <scope>NUCLEOTIDE SEQUENCE</scope>
    <source>
        <strain evidence="7">C.B.Clarke</strain>
        <tissue evidence="7">Leaf</tissue>
    </source>
</reference>
<dbReference type="InterPro" id="IPR032308">
    <property type="entry name" value="TDBD"/>
</dbReference>
<evidence type="ECO:0000256" key="1">
    <source>
        <dbReference type="ARBA" id="ARBA00004123"/>
    </source>
</evidence>
<feature type="compositionally biased region" description="Polar residues" evidence="5">
    <location>
        <begin position="204"/>
        <end position="227"/>
    </location>
</feature>
<comment type="caution">
    <text evidence="7">The sequence shown here is derived from an EMBL/GenBank/DDBJ whole genome shotgun (WGS) entry which is preliminary data.</text>
</comment>
<feature type="region of interest" description="Disordered" evidence="5">
    <location>
        <begin position="198"/>
        <end position="272"/>
    </location>
</feature>
<comment type="similarity">
    <text evidence="2 4">Belongs to the Ninja family.</text>
</comment>
<dbReference type="GO" id="GO:0045892">
    <property type="term" value="P:negative regulation of DNA-templated transcription"/>
    <property type="evidence" value="ECO:0007669"/>
    <property type="project" value="TreeGrafter"/>
</dbReference>
<dbReference type="GO" id="GO:0005634">
    <property type="term" value="C:nucleus"/>
    <property type="evidence" value="ECO:0007669"/>
    <property type="project" value="UniProtKB-SubCell"/>
</dbReference>
<comment type="subcellular location">
    <subcellularLocation>
        <location evidence="1 4">Nucleus</location>
    </subcellularLocation>
</comment>
<feature type="compositionally biased region" description="Low complexity" evidence="5">
    <location>
        <begin position="229"/>
        <end position="240"/>
    </location>
</feature>
<dbReference type="Pfam" id="PF16135">
    <property type="entry name" value="TDBD"/>
    <property type="match status" value="1"/>
</dbReference>
<feature type="compositionally biased region" description="Acidic residues" evidence="5">
    <location>
        <begin position="107"/>
        <end position="116"/>
    </location>
</feature>